<name>X1UU99_9ZZZZ</name>
<sequence>MTDRPEAIIPRKPFIDLIEEMNLNDFTTIHFKCLRYISGNISMTELFYIVMAITLFKPKRIMEFGTFNGRTTLNMTINFNGKLTTVDLPKKKKLRTKFPLEDKGNQRGLDESGYVGNKAKLWQGQDREIVNRITQIWEDTAQLKFNEHKKKYGFVFIDASHSYENCKNDSYNAHQLLAPKG</sequence>
<dbReference type="EMBL" id="BARW01035525">
    <property type="protein sequence ID" value="GAJ21034.1"/>
    <property type="molecule type" value="Genomic_DNA"/>
</dbReference>
<evidence type="ECO:0008006" key="3">
    <source>
        <dbReference type="Google" id="ProtNLM"/>
    </source>
</evidence>
<reference evidence="2" key="1">
    <citation type="journal article" date="2014" name="Front. Microbiol.">
        <title>High frequency of phylogenetically diverse reductive dehalogenase-homologous genes in deep subseafloor sedimentary metagenomes.</title>
        <authorList>
            <person name="Kawai M."/>
            <person name="Futagami T."/>
            <person name="Toyoda A."/>
            <person name="Takaki Y."/>
            <person name="Nishi S."/>
            <person name="Hori S."/>
            <person name="Arai W."/>
            <person name="Tsubouchi T."/>
            <person name="Morono Y."/>
            <person name="Uchiyama I."/>
            <person name="Ito T."/>
            <person name="Fujiyama A."/>
            <person name="Inagaki F."/>
            <person name="Takami H."/>
        </authorList>
    </citation>
    <scope>NUCLEOTIDE SEQUENCE</scope>
    <source>
        <strain evidence="2">Expedition CK06-06</strain>
    </source>
</reference>
<keyword evidence="1" id="KW-1133">Transmembrane helix</keyword>
<dbReference type="Gene3D" id="3.40.50.150">
    <property type="entry name" value="Vaccinia Virus protein VP39"/>
    <property type="match status" value="1"/>
</dbReference>
<evidence type="ECO:0000313" key="2">
    <source>
        <dbReference type="EMBL" id="GAJ21034.1"/>
    </source>
</evidence>
<protein>
    <recommendedName>
        <fullName evidence="3">Class I SAM-dependent methyltransferase</fullName>
    </recommendedName>
</protein>
<comment type="caution">
    <text evidence="2">The sequence shown here is derived from an EMBL/GenBank/DDBJ whole genome shotgun (WGS) entry which is preliminary data.</text>
</comment>
<gene>
    <name evidence="2" type="ORF">S12H4_55383</name>
</gene>
<proteinExistence type="predicted"/>
<dbReference type="SUPFAM" id="SSF53335">
    <property type="entry name" value="S-adenosyl-L-methionine-dependent methyltransferases"/>
    <property type="match status" value="1"/>
</dbReference>
<dbReference type="InterPro" id="IPR029063">
    <property type="entry name" value="SAM-dependent_MTases_sf"/>
</dbReference>
<feature type="transmembrane region" description="Helical" evidence="1">
    <location>
        <begin position="36"/>
        <end position="56"/>
    </location>
</feature>
<dbReference type="Pfam" id="PF13578">
    <property type="entry name" value="Methyltransf_24"/>
    <property type="match status" value="1"/>
</dbReference>
<organism evidence="2">
    <name type="scientific">marine sediment metagenome</name>
    <dbReference type="NCBI Taxonomy" id="412755"/>
    <lineage>
        <taxon>unclassified sequences</taxon>
        <taxon>metagenomes</taxon>
        <taxon>ecological metagenomes</taxon>
    </lineage>
</organism>
<keyword evidence="1" id="KW-0472">Membrane</keyword>
<accession>X1UU99</accession>
<keyword evidence="1" id="KW-0812">Transmembrane</keyword>
<feature type="non-terminal residue" evidence="2">
    <location>
        <position position="181"/>
    </location>
</feature>
<evidence type="ECO:0000256" key="1">
    <source>
        <dbReference type="SAM" id="Phobius"/>
    </source>
</evidence>
<dbReference type="AlphaFoldDB" id="X1UU99"/>